<evidence type="ECO:0000256" key="1">
    <source>
        <dbReference type="SAM" id="MobiDB-lite"/>
    </source>
</evidence>
<proteinExistence type="predicted"/>
<keyword evidence="2" id="KW-0472">Membrane</keyword>
<protein>
    <submittedName>
        <fullName evidence="3">AlNc14C92G5717 protein</fullName>
    </submittedName>
</protein>
<dbReference type="EMBL" id="FR824137">
    <property type="protein sequence ID" value="CCA20347.1"/>
    <property type="molecule type" value="Genomic_DNA"/>
</dbReference>
<sequence>MCVKSLAIQCTVIVYYLAKVVKTQTPADIKTFVPKLRTTYCWEIKRSVDASLWDDTSAISEQRESNACPIQLQVGIGGNDATELFVDQDVSLTWTATVASWSSGSLPLWLGGSSLYTTDATQSIPYVQITASNVKSCHGGSTICSPFVKGDQFQETAEQHGNFSAQKAIFSTNSESFLKFSSPGSYLVFARVTIPGSDANTNRYDFVSYVILAIQNGSGDTVSNGNSPSIRPSLVSSKRGPSDPTFTSTIIALFVIFGVVVLLLLALMCFLKFKIGNDKEAIEIELLQDREKIHQERRKLRNIRDRQRDTRPGAFLSASLLMDSTLAGEFPPSGLAYVGISLSPATGASSAIFEASSGDGLPDGLLPALSGCAEEKKEGFSASKESKSSSYSSAFVDPGFISTKASRERGTIDIGSFIENRMWRNRRNESDDGSWCSRSFSSVEEFLHLSYYSTINGTYLKDAKAAKRGSPLVLDELLDQRDANTMKRKLRQSIS</sequence>
<reference evidence="3" key="1">
    <citation type="journal article" date="2011" name="PLoS Biol.">
        <title>Gene gain and loss during evolution of obligate parasitism in the white rust pathogen of Arabidopsis thaliana.</title>
        <authorList>
            <person name="Kemen E."/>
            <person name="Gardiner A."/>
            <person name="Schultz-Larsen T."/>
            <person name="Kemen A.C."/>
            <person name="Balmuth A.L."/>
            <person name="Robert-Seilaniantz A."/>
            <person name="Bailey K."/>
            <person name="Holub E."/>
            <person name="Studholme D.J."/>
            <person name="Maclean D."/>
            <person name="Jones J.D."/>
        </authorList>
    </citation>
    <scope>NUCLEOTIDE SEQUENCE</scope>
</reference>
<feature type="transmembrane region" description="Helical" evidence="2">
    <location>
        <begin position="250"/>
        <end position="271"/>
    </location>
</feature>
<name>F0WGI3_9STRA</name>
<keyword evidence="2" id="KW-1133">Transmembrane helix</keyword>
<dbReference type="HOGENOM" id="CLU_551423_0_0_1"/>
<evidence type="ECO:0000256" key="2">
    <source>
        <dbReference type="SAM" id="Phobius"/>
    </source>
</evidence>
<feature type="region of interest" description="Disordered" evidence="1">
    <location>
        <begin position="219"/>
        <end position="242"/>
    </location>
</feature>
<keyword evidence="2" id="KW-0812">Transmembrane</keyword>
<evidence type="ECO:0000313" key="3">
    <source>
        <dbReference type="EMBL" id="CCA20347.1"/>
    </source>
</evidence>
<dbReference type="AlphaFoldDB" id="F0WGI3"/>
<accession>F0WGI3</accession>
<reference evidence="3" key="2">
    <citation type="submission" date="2011-02" db="EMBL/GenBank/DDBJ databases">
        <authorList>
            <person name="MacLean D."/>
        </authorList>
    </citation>
    <scope>NUCLEOTIDE SEQUENCE</scope>
</reference>
<feature type="compositionally biased region" description="Polar residues" evidence="1">
    <location>
        <begin position="219"/>
        <end position="236"/>
    </location>
</feature>
<organism evidence="3">
    <name type="scientific">Albugo laibachii Nc14</name>
    <dbReference type="NCBI Taxonomy" id="890382"/>
    <lineage>
        <taxon>Eukaryota</taxon>
        <taxon>Sar</taxon>
        <taxon>Stramenopiles</taxon>
        <taxon>Oomycota</taxon>
        <taxon>Peronosporomycetes</taxon>
        <taxon>Albuginales</taxon>
        <taxon>Albuginaceae</taxon>
        <taxon>Albugo</taxon>
    </lineage>
</organism>
<gene>
    <name evidence="3" type="primary">AlNc14C92G5717</name>
    <name evidence="3" type="ORF">ALNC14_064900</name>
</gene>